<feature type="region of interest" description="Disordered" evidence="1">
    <location>
        <begin position="112"/>
        <end position="144"/>
    </location>
</feature>
<feature type="compositionally biased region" description="Basic and acidic residues" evidence="1">
    <location>
        <begin position="125"/>
        <end position="134"/>
    </location>
</feature>
<name>A0A9P3Q035_LYOSH</name>
<comment type="caution">
    <text evidence="2">The sequence shown here is derived from an EMBL/GenBank/DDBJ whole genome shotgun (WGS) entry which is preliminary data.</text>
</comment>
<keyword evidence="3" id="KW-1185">Reference proteome</keyword>
<sequence length="318" mass="35100">MVAGRIQAGHSRSHRPYAPVPRCPMPATPPIKLTPQRVIMHTAGRPRWRDRAPYMSFPSPGPGQGASRGRQEDGRWTMDDDGMDQGWKAEGWTGFVDAGGCGVETGRHICVSSPQLGPGQGASRGRQEDGRWTMDDDGMDQGWKAEGLDGGRRCGRLRCRDRAPYMCFVSSARSGQGASRGRQEGGRWTMDDGRWTMDDGRWTTMDQGWKAEGWTGVVDAGGCGVETGRHMFGSSPQLGPGMGHYEDDWTTGRLDDWTTGRRPGHEDGRRTREDGDGAETEHGNLPVAERDAEVTTKTFPANFIYFLDTDFFTYIHGL</sequence>
<dbReference type="AlphaFoldDB" id="A0A9P3Q035"/>
<feature type="region of interest" description="Disordered" evidence="1">
    <location>
        <begin position="175"/>
        <end position="195"/>
    </location>
</feature>
<dbReference type="EMBL" id="BRPK01000017">
    <property type="protein sequence ID" value="GLB44639.1"/>
    <property type="molecule type" value="Genomic_DNA"/>
</dbReference>
<feature type="region of interest" description="Disordered" evidence="1">
    <location>
        <begin position="1"/>
        <end position="22"/>
    </location>
</feature>
<feature type="compositionally biased region" description="Basic and acidic residues" evidence="1">
    <location>
        <begin position="69"/>
        <end position="78"/>
    </location>
</feature>
<dbReference type="OrthoDB" id="5595078at2759"/>
<dbReference type="Proteomes" id="UP001063166">
    <property type="component" value="Unassembled WGS sequence"/>
</dbReference>
<evidence type="ECO:0000313" key="2">
    <source>
        <dbReference type="EMBL" id="GLB44639.1"/>
    </source>
</evidence>
<gene>
    <name evidence="2" type="ORF">LshimejAT787_1702660</name>
</gene>
<feature type="region of interest" description="Disordered" evidence="1">
    <location>
        <begin position="255"/>
        <end position="288"/>
    </location>
</feature>
<organism evidence="2 3">
    <name type="scientific">Lyophyllum shimeji</name>
    <name type="common">Hon-shimeji</name>
    <name type="synonym">Tricholoma shimeji</name>
    <dbReference type="NCBI Taxonomy" id="47721"/>
    <lineage>
        <taxon>Eukaryota</taxon>
        <taxon>Fungi</taxon>
        <taxon>Dikarya</taxon>
        <taxon>Basidiomycota</taxon>
        <taxon>Agaricomycotina</taxon>
        <taxon>Agaricomycetes</taxon>
        <taxon>Agaricomycetidae</taxon>
        <taxon>Agaricales</taxon>
        <taxon>Tricholomatineae</taxon>
        <taxon>Lyophyllaceae</taxon>
        <taxon>Lyophyllum</taxon>
    </lineage>
</organism>
<evidence type="ECO:0000256" key="1">
    <source>
        <dbReference type="SAM" id="MobiDB-lite"/>
    </source>
</evidence>
<reference evidence="2" key="1">
    <citation type="submission" date="2022-07" db="EMBL/GenBank/DDBJ databases">
        <title>The genome of Lyophyllum shimeji provides insight into the initial evolution of ectomycorrhizal fungal genome.</title>
        <authorList>
            <person name="Kobayashi Y."/>
            <person name="Shibata T."/>
            <person name="Hirakawa H."/>
            <person name="Shigenobu S."/>
            <person name="Nishiyama T."/>
            <person name="Yamada A."/>
            <person name="Hasebe M."/>
            <person name="Kawaguchi M."/>
        </authorList>
    </citation>
    <scope>NUCLEOTIDE SEQUENCE</scope>
    <source>
        <strain evidence="2">AT787</strain>
    </source>
</reference>
<proteinExistence type="predicted"/>
<feature type="region of interest" description="Disordered" evidence="1">
    <location>
        <begin position="45"/>
        <end position="82"/>
    </location>
</feature>
<feature type="compositionally biased region" description="Basic and acidic residues" evidence="1">
    <location>
        <begin position="181"/>
        <end position="195"/>
    </location>
</feature>
<protein>
    <submittedName>
        <fullName evidence="2">Uncharacterized protein</fullName>
    </submittedName>
</protein>
<accession>A0A9P3Q035</accession>
<evidence type="ECO:0000313" key="3">
    <source>
        <dbReference type="Proteomes" id="UP001063166"/>
    </source>
</evidence>